<gene>
    <name evidence="2" type="primary">alpha</name>
</gene>
<keyword evidence="1" id="KW-0812">Transmembrane</keyword>
<dbReference type="OrthoDB" id="34886at10239"/>
<evidence type="ECO:0000256" key="1">
    <source>
        <dbReference type="SAM" id="Phobius"/>
    </source>
</evidence>
<reference evidence="2 3" key="1">
    <citation type="submission" date="2010-06" db="EMBL/GenBank/DDBJ databases">
        <title>Ephemerovirus Diversity.</title>
        <authorList>
            <person name="Voysey R."/>
            <person name="Bulach D.M."/>
            <person name="Walker P.J."/>
            <person name="Boyle D.B."/>
        </authorList>
    </citation>
    <scope>NUCLEOTIDE SEQUENCE [LARGE SCALE GENOMIC DNA]</scope>
    <source>
        <strain evidence="2">DPP 63</strain>
    </source>
</reference>
<organism evidence="2 3">
    <name type="scientific">Berrimah virus</name>
    <dbReference type="NCBI Taxonomy" id="318834"/>
    <lineage>
        <taxon>Viruses</taxon>
        <taxon>Riboviria</taxon>
        <taxon>Orthornavirae</taxon>
        <taxon>Negarnaviricota</taxon>
        <taxon>Haploviricotina</taxon>
        <taxon>Monjiviricetes</taxon>
        <taxon>Mononegavirales</taxon>
        <taxon>Rhabdoviridae</taxon>
        <taxon>Alpharhabdovirinae</taxon>
        <taxon>Ephemerovirus</taxon>
        <taxon>Ephemerovirus berrimah</taxon>
    </lineage>
</organism>
<proteinExistence type="predicted"/>
<evidence type="ECO:0000313" key="3">
    <source>
        <dbReference type="Proteomes" id="UP000168127"/>
    </source>
</evidence>
<dbReference type="TCDB" id="1.A.95.1.7">
    <property type="family name" value="the ephemerovirus viroporin (evvp) family"/>
</dbReference>
<protein>
    <submittedName>
        <fullName evidence="2">Alpha 1 protein</fullName>
    </submittedName>
</protein>
<dbReference type="EMBL" id="HM461974">
    <property type="protein sequence ID" value="AEH58021.1"/>
    <property type="molecule type" value="Viral_cRNA"/>
</dbReference>
<name>I3NUX9_9RHAB</name>
<sequence length="88" mass="10830">MDRSLLSNFWKDFTNWSEARKIEIIDWWTNLEGRIRLGFWIIFIILIGLIIIRISYKILKCIQLLRKGIVKTKRIIKKRKTIKKYRKH</sequence>
<dbReference type="GeneID" id="20964419"/>
<evidence type="ECO:0000313" key="2">
    <source>
        <dbReference type="EMBL" id="AEH58021.1"/>
    </source>
</evidence>
<accession>I3NUX9</accession>
<dbReference type="Proteomes" id="UP000168127">
    <property type="component" value="Segment"/>
</dbReference>
<feature type="transmembrane region" description="Helical" evidence="1">
    <location>
        <begin position="37"/>
        <end position="56"/>
    </location>
</feature>
<keyword evidence="3" id="KW-1185">Reference proteome</keyword>
<keyword evidence="1" id="KW-0472">Membrane</keyword>
<dbReference type="RefSeq" id="YP_009094134.1">
    <property type="nucleotide sequence ID" value="NC_025358.1"/>
</dbReference>
<keyword evidence="1" id="KW-1133">Transmembrane helix</keyword>